<dbReference type="OrthoDB" id="3192437at2"/>
<dbReference type="SUPFAM" id="SSF140453">
    <property type="entry name" value="EsxAB dimer-like"/>
    <property type="match status" value="1"/>
</dbReference>
<dbReference type="RefSeq" id="WP_130110512.1">
    <property type="nucleotide sequence ID" value="NZ_CP035806.1"/>
</dbReference>
<dbReference type="InterPro" id="IPR036689">
    <property type="entry name" value="ESAT-6-like_sf"/>
</dbReference>
<comment type="similarity">
    <text evidence="1">Belongs to the WXG100 family.</text>
</comment>
<dbReference type="Proteomes" id="UP000289260">
    <property type="component" value="Chromosome"/>
</dbReference>
<organism evidence="2 4">
    <name type="scientific">Leucobacter triazinivorans</name>
    <dbReference type="NCBI Taxonomy" id="1784719"/>
    <lineage>
        <taxon>Bacteria</taxon>
        <taxon>Bacillati</taxon>
        <taxon>Actinomycetota</taxon>
        <taxon>Actinomycetes</taxon>
        <taxon>Micrococcales</taxon>
        <taxon>Microbacteriaceae</taxon>
        <taxon>Leucobacter</taxon>
    </lineage>
</organism>
<proteinExistence type="inferred from homology"/>
<accession>A0A4P6KGM6</accession>
<name>A0A4P6KGM6_9MICO</name>
<sequence>MQSMSVQTAQVSALAAQIRNGSQGIRSEIERLESEVAKLRGAWSGEAQHSYDAAQREWTKSLGELQALLERISGSTEQIAQTYTASDARNAGRFAG</sequence>
<evidence type="ECO:0000313" key="4">
    <source>
        <dbReference type="Proteomes" id="UP000289260"/>
    </source>
</evidence>
<evidence type="ECO:0000313" key="3">
    <source>
        <dbReference type="EMBL" id="QBE49388.1"/>
    </source>
</evidence>
<protein>
    <recommendedName>
        <fullName evidence="1">ESAT-6-like protein</fullName>
    </recommendedName>
</protein>
<reference evidence="2 4" key="1">
    <citation type="submission" date="2019-02" db="EMBL/GenBank/DDBJ databases">
        <authorList>
            <person name="Sun L."/>
            <person name="Pan D."/>
            <person name="Wu X."/>
        </authorList>
    </citation>
    <scope>NUCLEOTIDE SEQUENCE [LARGE SCALE GENOMIC DNA]</scope>
    <source>
        <strain evidence="2 4">JW-1</strain>
    </source>
</reference>
<evidence type="ECO:0000313" key="2">
    <source>
        <dbReference type="EMBL" id="QBE49383.1"/>
    </source>
</evidence>
<dbReference type="EMBL" id="CP035806">
    <property type="protein sequence ID" value="QBE49388.1"/>
    <property type="molecule type" value="Genomic_DNA"/>
</dbReference>
<dbReference type="KEGG" id="ltr:EVS81_11495"/>
<evidence type="ECO:0000256" key="1">
    <source>
        <dbReference type="RuleBase" id="RU362001"/>
    </source>
</evidence>
<dbReference type="Gene3D" id="1.10.287.1060">
    <property type="entry name" value="ESAT-6-like"/>
    <property type="match status" value="1"/>
</dbReference>
<dbReference type="NCBIfam" id="TIGR03930">
    <property type="entry name" value="WXG100_ESAT6"/>
    <property type="match status" value="1"/>
</dbReference>
<dbReference type="InterPro" id="IPR010310">
    <property type="entry name" value="T7SS_ESAT-6-like"/>
</dbReference>
<gene>
    <name evidence="2" type="ORF">EVS81_11495</name>
    <name evidence="3" type="ORF">EVS81_11520</name>
</gene>
<dbReference type="AlphaFoldDB" id="A0A4P6KGM6"/>
<dbReference type="KEGG" id="ltr:EVS81_11520"/>
<keyword evidence="4" id="KW-1185">Reference proteome</keyword>
<dbReference type="EMBL" id="CP035806">
    <property type="protein sequence ID" value="QBE49383.1"/>
    <property type="molecule type" value="Genomic_DNA"/>
</dbReference>
<dbReference type="Pfam" id="PF06013">
    <property type="entry name" value="WXG100"/>
    <property type="match status" value="1"/>
</dbReference>